<dbReference type="CDD" id="cd00130">
    <property type="entry name" value="PAS"/>
    <property type="match status" value="2"/>
</dbReference>
<dbReference type="RefSeq" id="WP_229346773.1">
    <property type="nucleotide sequence ID" value="NZ_JAJFAT010000041.1"/>
</dbReference>
<dbReference type="InterPro" id="IPR003018">
    <property type="entry name" value="GAF"/>
</dbReference>
<evidence type="ECO:0000313" key="4">
    <source>
        <dbReference type="Proteomes" id="UP001199296"/>
    </source>
</evidence>
<dbReference type="PROSITE" id="PS50113">
    <property type="entry name" value="PAC"/>
    <property type="match status" value="1"/>
</dbReference>
<dbReference type="PANTHER" id="PTHR44757:SF4">
    <property type="entry name" value="DIGUANYLATE CYCLASE DGCE-RELATED"/>
    <property type="match status" value="1"/>
</dbReference>
<dbReference type="InterPro" id="IPR052155">
    <property type="entry name" value="Biofilm_reg_signaling"/>
</dbReference>
<dbReference type="InterPro" id="IPR000700">
    <property type="entry name" value="PAS-assoc_C"/>
</dbReference>
<feature type="domain" description="PAS" evidence="1">
    <location>
        <begin position="127"/>
        <end position="169"/>
    </location>
</feature>
<protein>
    <submittedName>
        <fullName evidence="3">PAS domain-containing protein</fullName>
    </submittedName>
</protein>
<evidence type="ECO:0000259" key="1">
    <source>
        <dbReference type="PROSITE" id="PS50112"/>
    </source>
</evidence>
<evidence type="ECO:0000313" key="3">
    <source>
        <dbReference type="EMBL" id="MCC3146076.1"/>
    </source>
</evidence>
<feature type="non-terminal residue" evidence="3">
    <location>
        <position position="1"/>
    </location>
</feature>
<organism evidence="3 4">
    <name type="scientific">Halanaerobium polyolivorans</name>
    <dbReference type="NCBI Taxonomy" id="2886943"/>
    <lineage>
        <taxon>Bacteria</taxon>
        <taxon>Bacillati</taxon>
        <taxon>Bacillota</taxon>
        <taxon>Clostridia</taxon>
        <taxon>Halanaerobiales</taxon>
        <taxon>Halanaerobiaceae</taxon>
        <taxon>Halanaerobium</taxon>
    </lineage>
</organism>
<dbReference type="Proteomes" id="UP001199296">
    <property type="component" value="Unassembled WGS sequence"/>
</dbReference>
<dbReference type="Gene3D" id="3.30.450.40">
    <property type="match status" value="1"/>
</dbReference>
<evidence type="ECO:0000259" key="2">
    <source>
        <dbReference type="PROSITE" id="PS50113"/>
    </source>
</evidence>
<dbReference type="AlphaFoldDB" id="A0AAW4X2M7"/>
<dbReference type="NCBIfam" id="TIGR00229">
    <property type="entry name" value="sensory_box"/>
    <property type="match status" value="2"/>
</dbReference>
<comment type="caution">
    <text evidence="3">The sequence shown here is derived from an EMBL/GenBank/DDBJ whole genome shotgun (WGS) entry which is preliminary data.</text>
</comment>
<dbReference type="SMART" id="SM00091">
    <property type="entry name" value="PAS"/>
    <property type="match status" value="2"/>
</dbReference>
<accession>A0AAW4X2M7</accession>
<dbReference type="Pfam" id="PF13426">
    <property type="entry name" value="PAS_9"/>
    <property type="match status" value="1"/>
</dbReference>
<proteinExistence type="predicted"/>
<dbReference type="Gene3D" id="3.30.450.20">
    <property type="entry name" value="PAS domain"/>
    <property type="match status" value="2"/>
</dbReference>
<dbReference type="SUPFAM" id="SSF55781">
    <property type="entry name" value="GAF domain-like"/>
    <property type="match status" value="1"/>
</dbReference>
<dbReference type="PANTHER" id="PTHR44757">
    <property type="entry name" value="DIGUANYLATE CYCLASE DGCP"/>
    <property type="match status" value="1"/>
</dbReference>
<sequence length="410" mass="46639">SITLNSIGDGVIITDKEGKIVRLNKTAQELTKWEAKAARNSDITEVFQIINSKTGKKVKNPVEKVFEEGKTVGLANHTKLIARDDSEYHIADSAAPIKDESGEIYGAVLVFRNVSEKYQLREEIANKAELFSNAVREAPYPIMLHNEQGDVLEINDVWLDLTGYSKSEIATIDKWLEKAYDKNLNKAEFKDIYSRIEKVSTGEFTITTKKNQQRVWDIKNSYLGLDDNGNKLFISMAVDITEKKRLNKKLKIFNRIYRTLSSINQLIVNEESIDDLLKQAVEIVVDVGRYNTAWIAGVEENKELLNVKALAGYECSFLETGKIKLDYEKDDLKIYKDALQSEDTVILNVDDEEELKGENCGSTAVFILKVYDEIWGILVFCSNEKNRFDDKEYALLEELTTDIAFGIEKI</sequence>
<dbReference type="InterPro" id="IPR000014">
    <property type="entry name" value="PAS"/>
</dbReference>
<dbReference type="EMBL" id="JAJFAT010000041">
    <property type="protein sequence ID" value="MCC3146076.1"/>
    <property type="molecule type" value="Genomic_DNA"/>
</dbReference>
<keyword evidence="4" id="KW-1185">Reference proteome</keyword>
<feature type="domain" description="PAS" evidence="1">
    <location>
        <begin position="1"/>
        <end position="69"/>
    </location>
</feature>
<dbReference type="InterPro" id="IPR035965">
    <property type="entry name" value="PAS-like_dom_sf"/>
</dbReference>
<feature type="non-terminal residue" evidence="3">
    <location>
        <position position="410"/>
    </location>
</feature>
<name>A0AAW4X2M7_9FIRM</name>
<dbReference type="InterPro" id="IPR029016">
    <property type="entry name" value="GAF-like_dom_sf"/>
</dbReference>
<feature type="domain" description="PAC" evidence="2">
    <location>
        <begin position="74"/>
        <end position="126"/>
    </location>
</feature>
<dbReference type="PROSITE" id="PS50112">
    <property type="entry name" value="PAS"/>
    <property type="match status" value="2"/>
</dbReference>
<reference evidence="3 4" key="1">
    <citation type="submission" date="2021-10" db="EMBL/GenBank/DDBJ databases">
        <authorList>
            <person name="Grouzdev D.S."/>
            <person name="Pantiukh K.S."/>
            <person name="Krutkina M.S."/>
        </authorList>
    </citation>
    <scope>NUCLEOTIDE SEQUENCE [LARGE SCALE GENOMIC DNA]</scope>
    <source>
        <strain evidence="3 4">Z-7514</strain>
    </source>
</reference>
<dbReference type="SUPFAM" id="SSF55785">
    <property type="entry name" value="PYP-like sensor domain (PAS domain)"/>
    <property type="match status" value="2"/>
</dbReference>
<dbReference type="Pfam" id="PF13185">
    <property type="entry name" value="GAF_2"/>
    <property type="match status" value="1"/>
</dbReference>
<dbReference type="Pfam" id="PF00989">
    <property type="entry name" value="PAS"/>
    <property type="match status" value="1"/>
</dbReference>
<gene>
    <name evidence="3" type="ORF">LJ207_12225</name>
</gene>
<dbReference type="InterPro" id="IPR013767">
    <property type="entry name" value="PAS_fold"/>
</dbReference>
<dbReference type="GO" id="GO:0006355">
    <property type="term" value="P:regulation of DNA-templated transcription"/>
    <property type="evidence" value="ECO:0007669"/>
    <property type="project" value="InterPro"/>
</dbReference>